<dbReference type="Proteomes" id="UP000758603">
    <property type="component" value="Unassembled WGS sequence"/>
</dbReference>
<feature type="region of interest" description="Disordered" evidence="1">
    <location>
        <begin position="154"/>
        <end position="185"/>
    </location>
</feature>
<keyword evidence="3" id="KW-1185">Reference proteome</keyword>
<evidence type="ECO:0000313" key="2">
    <source>
        <dbReference type="EMBL" id="KAH6643287.1"/>
    </source>
</evidence>
<accession>A0A9P8REU1</accession>
<protein>
    <recommendedName>
        <fullName evidence="4">RRM domain-containing protein</fullName>
    </recommendedName>
</protein>
<reference evidence="2" key="1">
    <citation type="journal article" date="2021" name="Nat. Commun.">
        <title>Genetic determinants of endophytism in the Arabidopsis root mycobiome.</title>
        <authorList>
            <person name="Mesny F."/>
            <person name="Miyauchi S."/>
            <person name="Thiergart T."/>
            <person name="Pickel B."/>
            <person name="Atanasova L."/>
            <person name="Karlsson M."/>
            <person name="Huettel B."/>
            <person name="Barry K.W."/>
            <person name="Haridas S."/>
            <person name="Chen C."/>
            <person name="Bauer D."/>
            <person name="Andreopoulos W."/>
            <person name="Pangilinan J."/>
            <person name="LaButti K."/>
            <person name="Riley R."/>
            <person name="Lipzen A."/>
            <person name="Clum A."/>
            <person name="Drula E."/>
            <person name="Henrissat B."/>
            <person name="Kohler A."/>
            <person name="Grigoriev I.V."/>
            <person name="Martin F.M."/>
            <person name="Hacquard S."/>
        </authorList>
    </citation>
    <scope>NUCLEOTIDE SEQUENCE</scope>
    <source>
        <strain evidence="2">MPI-SDFR-AT-0073</strain>
    </source>
</reference>
<evidence type="ECO:0008006" key="4">
    <source>
        <dbReference type="Google" id="ProtNLM"/>
    </source>
</evidence>
<organism evidence="2 3">
    <name type="scientific">Truncatella angustata</name>
    <dbReference type="NCBI Taxonomy" id="152316"/>
    <lineage>
        <taxon>Eukaryota</taxon>
        <taxon>Fungi</taxon>
        <taxon>Dikarya</taxon>
        <taxon>Ascomycota</taxon>
        <taxon>Pezizomycotina</taxon>
        <taxon>Sordariomycetes</taxon>
        <taxon>Xylariomycetidae</taxon>
        <taxon>Amphisphaeriales</taxon>
        <taxon>Sporocadaceae</taxon>
        <taxon>Truncatella</taxon>
    </lineage>
</organism>
<dbReference type="EMBL" id="JAGPXC010000013">
    <property type="protein sequence ID" value="KAH6643287.1"/>
    <property type="molecule type" value="Genomic_DNA"/>
</dbReference>
<feature type="region of interest" description="Disordered" evidence="1">
    <location>
        <begin position="364"/>
        <end position="391"/>
    </location>
</feature>
<dbReference type="OrthoDB" id="3508416at2759"/>
<sequence length="391" mass="43807">MDRIFHHENSGASREITTDYFDDIYDTTPTTATRPHTSNADITALPLLSEPAFNTTTTAIVNDPYGIYNGSPRLNAAHSFEEDGSCDEVTITDLLPASLLFAMDESVQSNIDPNGTRNVANMTEHYNLVAQQIFDDNRVNQTLALVPNMGIATTENHETEDRRSRRDANYHGSRNRWRARDRATSRRSNTARFITNMPPDVRFDEIFDAIPMVGQVNFVTVMLPRLDHRRGLMRPKSAATLAFFTAEAARSFDNHVGLHGFTVRGQDTLVRIDENGSAPLPEDLGTRVLVMEGAANFAHPIFIQQYMRLSYIYYDVDREIRTPLEDGRVRLELRLAAWRRQAQSIYKVILAELSDVLDIRYGPDPCSPSDTAADDMPSGDGGHTHGSTSPD</sequence>
<evidence type="ECO:0000313" key="3">
    <source>
        <dbReference type="Proteomes" id="UP000758603"/>
    </source>
</evidence>
<dbReference type="GeneID" id="70137394"/>
<dbReference type="RefSeq" id="XP_045951217.1">
    <property type="nucleotide sequence ID" value="XM_046108503.1"/>
</dbReference>
<dbReference type="CDD" id="cd00590">
    <property type="entry name" value="RRM_SF"/>
    <property type="match status" value="1"/>
</dbReference>
<gene>
    <name evidence="2" type="ORF">BKA67DRAFT_665107</name>
</gene>
<name>A0A9P8REU1_9PEZI</name>
<evidence type="ECO:0000256" key="1">
    <source>
        <dbReference type="SAM" id="MobiDB-lite"/>
    </source>
</evidence>
<proteinExistence type="predicted"/>
<feature type="compositionally biased region" description="Basic and acidic residues" evidence="1">
    <location>
        <begin position="155"/>
        <end position="169"/>
    </location>
</feature>
<comment type="caution">
    <text evidence="2">The sequence shown here is derived from an EMBL/GenBank/DDBJ whole genome shotgun (WGS) entry which is preliminary data.</text>
</comment>
<dbReference type="AlphaFoldDB" id="A0A9P8REU1"/>